<evidence type="ECO:0000256" key="2">
    <source>
        <dbReference type="ARBA" id="ARBA00009431"/>
    </source>
</evidence>
<proteinExistence type="inferred from homology"/>
<evidence type="ECO:0000256" key="1">
    <source>
        <dbReference type="ARBA" id="ARBA00004613"/>
    </source>
</evidence>
<dbReference type="InterPro" id="IPR001563">
    <property type="entry name" value="Peptidase_S10"/>
</dbReference>
<comment type="subcellular location">
    <subcellularLocation>
        <location evidence="1">Secreted</location>
    </subcellularLocation>
</comment>
<dbReference type="FunFam" id="3.40.50.1820:FF:000072">
    <property type="entry name" value="Serine carboxypeptidase-like 19"/>
    <property type="match status" value="1"/>
</dbReference>
<dbReference type="PROSITE" id="PS00131">
    <property type="entry name" value="CARBOXYPEPT_SER_SER"/>
    <property type="match status" value="1"/>
</dbReference>
<dbReference type="SUPFAM" id="SSF53474">
    <property type="entry name" value="alpha/beta-Hydrolases"/>
    <property type="match status" value="1"/>
</dbReference>
<feature type="chain" id="PRO_5041767154" description="Carboxypeptidase" evidence="4">
    <location>
        <begin position="21"/>
        <end position="466"/>
    </location>
</feature>
<keyword evidence="3" id="KW-0964">Secreted</keyword>
<dbReference type="InterPro" id="IPR018202">
    <property type="entry name" value="Ser_caboxypep_ser_AS"/>
</dbReference>
<dbReference type="AlphaFoldDB" id="A0AAD2AJN0"/>
<dbReference type="GO" id="GO:0019748">
    <property type="term" value="P:secondary metabolic process"/>
    <property type="evidence" value="ECO:0007669"/>
    <property type="project" value="TreeGrafter"/>
</dbReference>
<dbReference type="EMBL" id="OU503058">
    <property type="protein sequence ID" value="CAI9786825.1"/>
    <property type="molecule type" value="Genomic_DNA"/>
</dbReference>
<keyword evidence="6" id="KW-1185">Reference proteome</keyword>
<evidence type="ECO:0000256" key="4">
    <source>
        <dbReference type="RuleBase" id="RU361156"/>
    </source>
</evidence>
<keyword evidence="4" id="KW-0732">Signal</keyword>
<comment type="similarity">
    <text evidence="2 4">Belongs to the peptidase S10 family.</text>
</comment>
<dbReference type="GO" id="GO:0005576">
    <property type="term" value="C:extracellular region"/>
    <property type="evidence" value="ECO:0007669"/>
    <property type="project" value="UniProtKB-SubCell"/>
</dbReference>
<name>A0AAD2AJN0_9LAMI</name>
<accession>A0AAD2AJN0</accession>
<dbReference type="PRINTS" id="PR00724">
    <property type="entry name" value="CRBOXYPTASEC"/>
</dbReference>
<protein>
    <recommendedName>
        <fullName evidence="4">Carboxypeptidase</fullName>
        <ecNumber evidence="4">3.4.16.-</ecNumber>
    </recommendedName>
</protein>
<dbReference type="GO" id="GO:0016747">
    <property type="term" value="F:acyltransferase activity, transferring groups other than amino-acyl groups"/>
    <property type="evidence" value="ECO:0007669"/>
    <property type="project" value="TreeGrafter"/>
</dbReference>
<evidence type="ECO:0000313" key="6">
    <source>
        <dbReference type="Proteomes" id="UP000834106"/>
    </source>
</evidence>
<dbReference type="Gene3D" id="3.40.50.1820">
    <property type="entry name" value="alpha/beta hydrolase"/>
    <property type="match status" value="1"/>
</dbReference>
<keyword evidence="4" id="KW-0378">Hydrolase</keyword>
<gene>
    <name evidence="5" type="ORF">FPE_LOCUS34255</name>
</gene>
<reference evidence="5" key="1">
    <citation type="submission" date="2023-05" db="EMBL/GenBank/DDBJ databases">
        <authorList>
            <person name="Huff M."/>
        </authorList>
    </citation>
    <scope>NUCLEOTIDE SEQUENCE</scope>
</reference>
<feature type="signal peptide" evidence="4">
    <location>
        <begin position="1"/>
        <end position="20"/>
    </location>
</feature>
<dbReference type="PANTHER" id="PTHR11802:SF224">
    <property type="entry name" value="SERINE CARBOXYPEPTIDASE-LIKE 7 ISOFORM X1"/>
    <property type="match status" value="1"/>
</dbReference>
<evidence type="ECO:0000313" key="5">
    <source>
        <dbReference type="EMBL" id="CAI9786825.1"/>
    </source>
</evidence>
<dbReference type="Proteomes" id="UP000834106">
    <property type="component" value="Chromosome 23"/>
</dbReference>
<keyword evidence="4" id="KW-0121">Carboxypeptidase</keyword>
<dbReference type="EC" id="3.4.16.-" evidence="4"/>
<dbReference type="GO" id="GO:0006508">
    <property type="term" value="P:proteolysis"/>
    <property type="evidence" value="ECO:0007669"/>
    <property type="project" value="UniProtKB-KW"/>
</dbReference>
<dbReference type="PANTHER" id="PTHR11802">
    <property type="entry name" value="SERINE PROTEASE FAMILY S10 SERINE CARBOXYPEPTIDASE"/>
    <property type="match status" value="1"/>
</dbReference>
<evidence type="ECO:0000256" key="3">
    <source>
        <dbReference type="ARBA" id="ARBA00022525"/>
    </source>
</evidence>
<dbReference type="Pfam" id="PF00450">
    <property type="entry name" value="Peptidase_S10"/>
    <property type="match status" value="1"/>
</dbReference>
<sequence>MNWIALPALVLLLLFNNGTSQSIIKTLPGYSGTLPIKLETGYIGVGENDEVQLFYYFIESENNPETDPLLFWITGGPGCSGLSTLVYEIGPFSFNVADFDGSLPSILLNPYSWTKVANIIFIDWPVGTGFSYANTSKGYSSSDTKSAKDNYTFLRKWLLNHPMLSKNRLYVAGESYGGKLVPMVAMEILLGNEARLQPRMSLQGYIIGNGPTDPNIDYNERIPYAHRMTLISDEYFELAKFSCDGKYDNPDPNNLRCLLALQPIQECVNQINQAHILEPECKYIGPKPDNFGWDQTFPEDDSVDHLVLPASKQDQLWCRNQNYAASYVWANDPTVQEALHIRKGTVGDWTRCNHSISYEVDQESVLHYHKIFSKKGYDVLIYNGDHDMIAPYMGPLKWIPTLNLTVADDWRPWLVNGQVAGYTLKYKKNEFELTFATVKGAGHTSPEYKPKECLAMINRWLSIRPL</sequence>
<dbReference type="GO" id="GO:0004185">
    <property type="term" value="F:serine-type carboxypeptidase activity"/>
    <property type="evidence" value="ECO:0007669"/>
    <property type="project" value="UniProtKB-UniRule"/>
</dbReference>
<keyword evidence="4" id="KW-0645">Protease</keyword>
<organism evidence="5 6">
    <name type="scientific">Fraxinus pennsylvanica</name>
    <dbReference type="NCBI Taxonomy" id="56036"/>
    <lineage>
        <taxon>Eukaryota</taxon>
        <taxon>Viridiplantae</taxon>
        <taxon>Streptophyta</taxon>
        <taxon>Embryophyta</taxon>
        <taxon>Tracheophyta</taxon>
        <taxon>Spermatophyta</taxon>
        <taxon>Magnoliopsida</taxon>
        <taxon>eudicotyledons</taxon>
        <taxon>Gunneridae</taxon>
        <taxon>Pentapetalae</taxon>
        <taxon>asterids</taxon>
        <taxon>lamiids</taxon>
        <taxon>Lamiales</taxon>
        <taxon>Oleaceae</taxon>
        <taxon>Oleeae</taxon>
        <taxon>Fraxinus</taxon>
    </lineage>
</organism>
<dbReference type="InterPro" id="IPR029058">
    <property type="entry name" value="AB_hydrolase_fold"/>
</dbReference>